<feature type="compositionally biased region" description="Polar residues" evidence="1">
    <location>
        <begin position="88"/>
        <end position="101"/>
    </location>
</feature>
<organism evidence="2 3">
    <name type="scientific">Candidatus Scalindua japonica</name>
    <dbReference type="NCBI Taxonomy" id="1284222"/>
    <lineage>
        <taxon>Bacteria</taxon>
        <taxon>Pseudomonadati</taxon>
        <taxon>Planctomycetota</taxon>
        <taxon>Candidatus Brocadiia</taxon>
        <taxon>Candidatus Brocadiales</taxon>
        <taxon>Candidatus Scalinduaceae</taxon>
        <taxon>Candidatus Scalindua</taxon>
    </lineage>
</organism>
<name>A0A286U3I6_9BACT</name>
<dbReference type="SUPFAM" id="SSF48452">
    <property type="entry name" value="TPR-like"/>
    <property type="match status" value="1"/>
</dbReference>
<reference evidence="2 3" key="1">
    <citation type="journal article" date="2017" name="Environ. Microbiol. Rep.">
        <title>Genetic diversity of marine anaerobic ammonium-oxidizing bacteria as revealed by genomic and proteomic analyses of 'Candidatus Scalindua japonica'.</title>
        <authorList>
            <person name="Oshiki M."/>
            <person name="Mizuto K."/>
            <person name="Kimura Z."/>
            <person name="Kindaichi T."/>
            <person name="Satoh H."/>
            <person name="Okabe S."/>
        </authorList>
    </citation>
    <scope>NUCLEOTIDE SEQUENCE [LARGE SCALE GENOMIC DNA]</scope>
    <source>
        <strain evidence="3">husup-a2</strain>
    </source>
</reference>
<gene>
    <name evidence="2" type="ORF">SCALIN_C38_0060</name>
</gene>
<dbReference type="SMART" id="SM00028">
    <property type="entry name" value="TPR"/>
    <property type="match status" value="3"/>
</dbReference>
<evidence type="ECO:0000313" key="3">
    <source>
        <dbReference type="Proteomes" id="UP000218542"/>
    </source>
</evidence>
<sequence length="275" mass="30892">MAGPKKTVIEQKTRETSMLNNLNTEQTTGPPLSEDQGLESLQNDVSNNNFLPNTTVGAVVSHIDTDASVVSQETKPKQELNTEAHPVTVNQSDNKQSPSESVVDLTQSVEKLPFSLLEENIFGKQLKQARHLINIGSYNDAINILNPIIDRHQETWDTYLLMGAAYLGLGELDYAEKYSEMGLAMNGKVPQLWLQCAIVEQQRGRHEAALRILNEAEKLAPDIPEVQLNIGYSYDAIGNRRLSEKGYNSFLKLTEGNPAYMMIRYKVLERLRYLK</sequence>
<keyword evidence="3" id="KW-1185">Reference proteome</keyword>
<dbReference type="EMBL" id="BAOS01000038">
    <property type="protein sequence ID" value="GAX62697.1"/>
    <property type="molecule type" value="Genomic_DNA"/>
</dbReference>
<feature type="region of interest" description="Disordered" evidence="1">
    <location>
        <begin position="69"/>
        <end position="101"/>
    </location>
</feature>
<evidence type="ECO:0000313" key="2">
    <source>
        <dbReference type="EMBL" id="GAX62697.1"/>
    </source>
</evidence>
<dbReference type="Gene3D" id="1.25.40.10">
    <property type="entry name" value="Tetratricopeptide repeat domain"/>
    <property type="match status" value="1"/>
</dbReference>
<dbReference type="InterPro" id="IPR011990">
    <property type="entry name" value="TPR-like_helical_dom_sf"/>
</dbReference>
<proteinExistence type="predicted"/>
<protein>
    <submittedName>
        <fullName evidence="2">Uncharacterized protein</fullName>
    </submittedName>
</protein>
<evidence type="ECO:0000256" key="1">
    <source>
        <dbReference type="SAM" id="MobiDB-lite"/>
    </source>
</evidence>
<comment type="caution">
    <text evidence="2">The sequence shown here is derived from an EMBL/GenBank/DDBJ whole genome shotgun (WGS) entry which is preliminary data.</text>
</comment>
<dbReference type="InterPro" id="IPR019734">
    <property type="entry name" value="TPR_rpt"/>
</dbReference>
<dbReference type="Proteomes" id="UP000218542">
    <property type="component" value="Unassembled WGS sequence"/>
</dbReference>
<dbReference type="OrthoDB" id="9814129at2"/>
<dbReference type="AlphaFoldDB" id="A0A286U3I6"/>
<feature type="region of interest" description="Disordered" evidence="1">
    <location>
        <begin position="1"/>
        <end position="37"/>
    </location>
</feature>
<dbReference type="Pfam" id="PF13428">
    <property type="entry name" value="TPR_14"/>
    <property type="match status" value="1"/>
</dbReference>
<accession>A0A286U3I6</accession>
<feature type="compositionally biased region" description="Polar residues" evidence="1">
    <location>
        <begin position="16"/>
        <end position="30"/>
    </location>
</feature>